<name>A0A9Q1KDJ4_9CARY</name>
<protein>
    <submittedName>
        <fullName evidence="1">Uncharacterized protein</fullName>
    </submittedName>
</protein>
<dbReference type="Proteomes" id="UP001153076">
    <property type="component" value="Unassembled WGS sequence"/>
</dbReference>
<accession>A0A9Q1KDJ4</accession>
<sequence>MGFPRSLTMDEMTLYVLGNFEWYRKKVVFPPRPLPSDYEELCTDFVLAEAEEYAWDYEIPELPQVVFLAMLLNDTMKLGVLCGWMIGVMESALKELRWSTFQAWVGRNSGRILEAHWQEALNDSEEEESSGLDNQNPLSKDHWDLCLSFTLPDTEEARRYFNIPEIMQATCYAMLLNDAVGLSLVSGDMARGLKATLEGLRGLLLDRERDRVVVIEGESNYRYCIMVFPYFLNTKQAADFVNATFMWCMRGYVCPPQLLLKDYRGLCPDFNLEVAEAFAKDVHIPELAHATFYAMVLNDALALGVECVYMTDALIPHRASSRLRQGDLPLVFEGRPPSSLTTS</sequence>
<reference evidence="1" key="1">
    <citation type="submission" date="2022-04" db="EMBL/GenBank/DDBJ databases">
        <title>Carnegiea gigantea Genome sequencing and assembly v2.</title>
        <authorList>
            <person name="Copetti D."/>
            <person name="Sanderson M.J."/>
            <person name="Burquez A."/>
            <person name="Wojciechowski M.F."/>
        </authorList>
    </citation>
    <scope>NUCLEOTIDE SEQUENCE</scope>
    <source>
        <strain evidence="1">SGP5-SGP5p</strain>
        <tissue evidence="1">Aerial part</tissue>
    </source>
</reference>
<dbReference type="EMBL" id="JAKOGI010000170">
    <property type="protein sequence ID" value="KAJ8441292.1"/>
    <property type="molecule type" value="Genomic_DNA"/>
</dbReference>
<organism evidence="1 2">
    <name type="scientific">Carnegiea gigantea</name>
    <dbReference type="NCBI Taxonomy" id="171969"/>
    <lineage>
        <taxon>Eukaryota</taxon>
        <taxon>Viridiplantae</taxon>
        <taxon>Streptophyta</taxon>
        <taxon>Embryophyta</taxon>
        <taxon>Tracheophyta</taxon>
        <taxon>Spermatophyta</taxon>
        <taxon>Magnoliopsida</taxon>
        <taxon>eudicotyledons</taxon>
        <taxon>Gunneridae</taxon>
        <taxon>Pentapetalae</taxon>
        <taxon>Caryophyllales</taxon>
        <taxon>Cactineae</taxon>
        <taxon>Cactaceae</taxon>
        <taxon>Cactoideae</taxon>
        <taxon>Echinocereeae</taxon>
        <taxon>Carnegiea</taxon>
    </lineage>
</organism>
<comment type="caution">
    <text evidence="1">The sequence shown here is derived from an EMBL/GenBank/DDBJ whole genome shotgun (WGS) entry which is preliminary data.</text>
</comment>
<dbReference type="AlphaFoldDB" id="A0A9Q1KDJ4"/>
<evidence type="ECO:0000313" key="1">
    <source>
        <dbReference type="EMBL" id="KAJ8441292.1"/>
    </source>
</evidence>
<keyword evidence="2" id="KW-1185">Reference proteome</keyword>
<proteinExistence type="predicted"/>
<gene>
    <name evidence="1" type="ORF">Cgig2_013399</name>
</gene>
<evidence type="ECO:0000313" key="2">
    <source>
        <dbReference type="Proteomes" id="UP001153076"/>
    </source>
</evidence>